<gene>
    <name evidence="1" type="ORF">SAY87_025516</name>
</gene>
<accession>A0AAN7GDR3</accession>
<keyword evidence="2" id="KW-1185">Reference proteome</keyword>
<comment type="caution">
    <text evidence="1">The sequence shown here is derived from an EMBL/GenBank/DDBJ whole genome shotgun (WGS) entry which is preliminary data.</text>
</comment>
<dbReference type="Proteomes" id="UP001345219">
    <property type="component" value="Chromosome 19"/>
</dbReference>
<evidence type="ECO:0000313" key="1">
    <source>
        <dbReference type="EMBL" id="KAK4741928.1"/>
    </source>
</evidence>
<protein>
    <submittedName>
        <fullName evidence="1">Uncharacterized protein</fullName>
    </submittedName>
</protein>
<dbReference type="AlphaFoldDB" id="A0AAN7GDR3"/>
<proteinExistence type="predicted"/>
<dbReference type="EMBL" id="JAXIOK010000024">
    <property type="protein sequence ID" value="KAK4741928.1"/>
    <property type="molecule type" value="Genomic_DNA"/>
</dbReference>
<name>A0AAN7GDR3_9MYRT</name>
<reference evidence="1 2" key="1">
    <citation type="journal article" date="2023" name="Hortic Res">
        <title>Pangenome of water caltrop reveals structural variations and asymmetric subgenome divergence after allopolyploidization.</title>
        <authorList>
            <person name="Zhang X."/>
            <person name="Chen Y."/>
            <person name="Wang L."/>
            <person name="Yuan Y."/>
            <person name="Fang M."/>
            <person name="Shi L."/>
            <person name="Lu R."/>
            <person name="Comes H.P."/>
            <person name="Ma Y."/>
            <person name="Chen Y."/>
            <person name="Huang G."/>
            <person name="Zhou Y."/>
            <person name="Zheng Z."/>
            <person name="Qiu Y."/>
        </authorList>
    </citation>
    <scope>NUCLEOTIDE SEQUENCE [LARGE SCALE GENOMIC DNA]</scope>
    <source>
        <tissue evidence="1">Roots</tissue>
    </source>
</reference>
<organism evidence="1 2">
    <name type="scientific">Trapa incisa</name>
    <dbReference type="NCBI Taxonomy" id="236973"/>
    <lineage>
        <taxon>Eukaryota</taxon>
        <taxon>Viridiplantae</taxon>
        <taxon>Streptophyta</taxon>
        <taxon>Embryophyta</taxon>
        <taxon>Tracheophyta</taxon>
        <taxon>Spermatophyta</taxon>
        <taxon>Magnoliopsida</taxon>
        <taxon>eudicotyledons</taxon>
        <taxon>Gunneridae</taxon>
        <taxon>Pentapetalae</taxon>
        <taxon>rosids</taxon>
        <taxon>malvids</taxon>
        <taxon>Myrtales</taxon>
        <taxon>Lythraceae</taxon>
        <taxon>Trapa</taxon>
    </lineage>
</organism>
<evidence type="ECO:0000313" key="2">
    <source>
        <dbReference type="Proteomes" id="UP001345219"/>
    </source>
</evidence>
<sequence>MTKREAFPLTWVHFILRPYTNKQTREERQRTLYLGASLLDFSSCTQTCKTLPPPSLSLHLLEILLSLMSLVGTLRLFKTTFSIYSDEKNPSFDALTSPVQIILLTQTHLQLIEHDS</sequence>